<dbReference type="InterPro" id="IPR045136">
    <property type="entry name" value="Iah1-like"/>
</dbReference>
<dbReference type="PANTHER" id="PTHR14209:SF19">
    <property type="entry name" value="ISOAMYL ACETATE-HYDROLYZING ESTERASE 1 HOMOLOG"/>
    <property type="match status" value="1"/>
</dbReference>
<sequence>MALSSRTTRALLAFFTLSAAFAVGTSYSSRPVLLLTGDSLTEQGTYPSSDGWVSLLQAQFTRSADVITRGLSGYNTKWFLKYVVPALEQETSTGAYPSPSLITIWLGTNDAVLINGSNSEMHVPIGEFKANLGQIVRKFQTAAPEADILMITPTHIDDEARVKYATDRTDAKRGMVDRSNAAMADYARACVEVAELLNVPVLDLYEHFNAQSAEARNALLADGIHFNVAGNKVVYEQLKSKLNSDFPALVSALDVWQFPEAAKYVKEDPWTESNATVSTT</sequence>
<dbReference type="InterPro" id="IPR036514">
    <property type="entry name" value="SGNH_hydro_sf"/>
</dbReference>
<accession>A0ABD3FTU2</accession>
<comment type="caution">
    <text evidence="3">The sequence shown here is derived from an EMBL/GenBank/DDBJ whole genome shotgun (WGS) entry which is preliminary data.</text>
</comment>
<dbReference type="InterPro" id="IPR013830">
    <property type="entry name" value="SGNH_hydro"/>
</dbReference>
<reference evidence="3 4" key="1">
    <citation type="submission" date="2024-09" db="EMBL/GenBank/DDBJ databases">
        <title>Genome sequencing and assembly of Phytophthora oleae, isolate VK10A, causative agent of rot of olive drupes.</title>
        <authorList>
            <person name="Conti Taguali S."/>
            <person name="Riolo M."/>
            <person name="La Spada F."/>
            <person name="Cacciola S.O."/>
            <person name="Dionisio G."/>
        </authorList>
    </citation>
    <scope>NUCLEOTIDE SEQUENCE [LARGE SCALE GENOMIC DNA]</scope>
    <source>
        <strain evidence="3 4">VK10A</strain>
    </source>
</reference>
<feature type="domain" description="SGNH hydrolase-type esterase" evidence="2">
    <location>
        <begin position="37"/>
        <end position="232"/>
    </location>
</feature>
<proteinExistence type="predicted"/>
<dbReference type="PANTHER" id="PTHR14209">
    <property type="entry name" value="ISOAMYL ACETATE-HYDROLYZING ESTERASE 1"/>
    <property type="match status" value="1"/>
</dbReference>
<keyword evidence="4" id="KW-1185">Reference proteome</keyword>
<dbReference type="Pfam" id="PF13472">
    <property type="entry name" value="Lipase_GDSL_2"/>
    <property type="match status" value="1"/>
</dbReference>
<dbReference type="EMBL" id="JBIMZQ010000008">
    <property type="protein sequence ID" value="KAL3669691.1"/>
    <property type="molecule type" value="Genomic_DNA"/>
</dbReference>
<dbReference type="FunFam" id="3.40.50.1110:FF:000002">
    <property type="entry name" value="isoamyl acetate-hydrolyzing esterase 1 homolog"/>
    <property type="match status" value="1"/>
</dbReference>
<dbReference type="GO" id="GO:0016787">
    <property type="term" value="F:hydrolase activity"/>
    <property type="evidence" value="ECO:0007669"/>
    <property type="project" value="UniProtKB-KW"/>
</dbReference>
<evidence type="ECO:0000256" key="1">
    <source>
        <dbReference type="ARBA" id="ARBA00022801"/>
    </source>
</evidence>
<dbReference type="Proteomes" id="UP001632037">
    <property type="component" value="Unassembled WGS sequence"/>
</dbReference>
<dbReference type="SUPFAM" id="SSF52266">
    <property type="entry name" value="SGNH hydrolase"/>
    <property type="match status" value="1"/>
</dbReference>
<evidence type="ECO:0000313" key="4">
    <source>
        <dbReference type="Proteomes" id="UP001632037"/>
    </source>
</evidence>
<dbReference type="AlphaFoldDB" id="A0ABD3FTU2"/>
<evidence type="ECO:0000259" key="2">
    <source>
        <dbReference type="Pfam" id="PF13472"/>
    </source>
</evidence>
<evidence type="ECO:0000313" key="3">
    <source>
        <dbReference type="EMBL" id="KAL3669691.1"/>
    </source>
</evidence>
<protein>
    <recommendedName>
        <fullName evidence="2">SGNH hydrolase-type esterase domain-containing protein</fullName>
    </recommendedName>
</protein>
<name>A0ABD3FTU2_9STRA</name>
<dbReference type="Gene3D" id="3.40.50.1110">
    <property type="entry name" value="SGNH hydrolase"/>
    <property type="match status" value="1"/>
</dbReference>
<dbReference type="CDD" id="cd01838">
    <property type="entry name" value="Isoamyl_acetate_hydrolase_like"/>
    <property type="match status" value="1"/>
</dbReference>
<gene>
    <name evidence="3" type="ORF">V7S43_005072</name>
</gene>
<keyword evidence="1" id="KW-0378">Hydrolase</keyword>
<organism evidence="3 4">
    <name type="scientific">Phytophthora oleae</name>
    <dbReference type="NCBI Taxonomy" id="2107226"/>
    <lineage>
        <taxon>Eukaryota</taxon>
        <taxon>Sar</taxon>
        <taxon>Stramenopiles</taxon>
        <taxon>Oomycota</taxon>
        <taxon>Peronosporomycetes</taxon>
        <taxon>Peronosporales</taxon>
        <taxon>Peronosporaceae</taxon>
        <taxon>Phytophthora</taxon>
    </lineage>
</organism>